<organism evidence="2">
    <name type="scientific">Solanum chacoense</name>
    <name type="common">Chaco potato</name>
    <dbReference type="NCBI Taxonomy" id="4108"/>
    <lineage>
        <taxon>Eukaryota</taxon>
        <taxon>Viridiplantae</taxon>
        <taxon>Streptophyta</taxon>
        <taxon>Embryophyta</taxon>
        <taxon>Tracheophyta</taxon>
        <taxon>Spermatophyta</taxon>
        <taxon>Magnoliopsida</taxon>
        <taxon>eudicotyledons</taxon>
        <taxon>Gunneridae</taxon>
        <taxon>Pentapetalae</taxon>
        <taxon>asterids</taxon>
        <taxon>lamiids</taxon>
        <taxon>Solanales</taxon>
        <taxon>Solanaceae</taxon>
        <taxon>Solanoideae</taxon>
        <taxon>Solaneae</taxon>
        <taxon>Solanum</taxon>
    </lineage>
</organism>
<dbReference type="PANTHER" id="PTHR33710">
    <property type="entry name" value="BNAC02G09200D PROTEIN"/>
    <property type="match status" value="1"/>
</dbReference>
<proteinExistence type="predicted"/>
<protein>
    <submittedName>
        <fullName evidence="2">Putative ovule protein</fullName>
    </submittedName>
</protein>
<reference evidence="2" key="1">
    <citation type="submission" date="2015-12" db="EMBL/GenBank/DDBJ databases">
        <title>Gene expression during late stages of embryo sac development: a critical building block for successful pollen-pistil interactions.</title>
        <authorList>
            <person name="Liu Y."/>
            <person name="Joly V."/>
            <person name="Sabar M."/>
            <person name="Matton D.P."/>
        </authorList>
    </citation>
    <scope>NUCLEOTIDE SEQUENCE</scope>
</reference>
<keyword evidence="1" id="KW-0732">Signal</keyword>
<dbReference type="PANTHER" id="PTHR33710:SF81">
    <property type="entry name" value="ENDONUCLEASE_EXONUCLEASE_PHOSPHATASE DOMAIN-CONTAINING PROTEIN"/>
    <property type="match status" value="1"/>
</dbReference>
<dbReference type="EMBL" id="GEDG01015131">
    <property type="protein sequence ID" value="JAP23755.1"/>
    <property type="molecule type" value="Transcribed_RNA"/>
</dbReference>
<accession>A0A0V0HW66</accession>
<name>A0A0V0HW66_SOLCH</name>
<sequence length="108" mass="12355">MLIIMYWLCELKSSGAFFTWNNKQGETNQVYSRIDRVLVNEEWIATLPGCTLELKSNMIIARLSLNGLEHQRLLQDLDTLTCGALLQILKVGWKRAGKDLLLDKKCIS</sequence>
<feature type="signal peptide" evidence="1">
    <location>
        <begin position="1"/>
        <end position="16"/>
    </location>
</feature>
<evidence type="ECO:0000256" key="1">
    <source>
        <dbReference type="SAM" id="SignalP"/>
    </source>
</evidence>
<evidence type="ECO:0000313" key="2">
    <source>
        <dbReference type="EMBL" id="JAP23755.1"/>
    </source>
</evidence>
<dbReference type="AlphaFoldDB" id="A0A0V0HW66"/>
<feature type="chain" id="PRO_5006866083" evidence="1">
    <location>
        <begin position="17"/>
        <end position="108"/>
    </location>
</feature>